<dbReference type="PANTHER" id="PTHR46401:SF2">
    <property type="entry name" value="GLYCOSYLTRANSFERASE WBBK-RELATED"/>
    <property type="match status" value="1"/>
</dbReference>
<organism evidence="4 5">
    <name type="scientific">Lujinxingia sediminis</name>
    <dbReference type="NCBI Taxonomy" id="2480984"/>
    <lineage>
        <taxon>Bacteria</taxon>
        <taxon>Deltaproteobacteria</taxon>
        <taxon>Bradymonadales</taxon>
        <taxon>Lujinxingiaceae</taxon>
        <taxon>Lujinxingia</taxon>
    </lineage>
</organism>
<dbReference type="PANTHER" id="PTHR46401">
    <property type="entry name" value="GLYCOSYLTRANSFERASE WBBK-RELATED"/>
    <property type="match status" value="1"/>
</dbReference>
<name>A0ABY0CYZ9_9DELT</name>
<proteinExistence type="predicted"/>
<feature type="domain" description="Glycosyl transferase family 1" evidence="2">
    <location>
        <begin position="263"/>
        <end position="424"/>
    </location>
</feature>
<dbReference type="InterPro" id="IPR001296">
    <property type="entry name" value="Glyco_trans_1"/>
</dbReference>
<gene>
    <name evidence="4" type="ORF">EA187_05370</name>
</gene>
<dbReference type="Pfam" id="PF00534">
    <property type="entry name" value="Glycos_transf_1"/>
    <property type="match status" value="1"/>
</dbReference>
<evidence type="ECO:0000259" key="2">
    <source>
        <dbReference type="Pfam" id="PF00534"/>
    </source>
</evidence>
<dbReference type="SUPFAM" id="SSF53756">
    <property type="entry name" value="UDP-Glycosyltransferase/glycogen phosphorylase"/>
    <property type="match status" value="1"/>
</dbReference>
<evidence type="ECO:0000256" key="1">
    <source>
        <dbReference type="ARBA" id="ARBA00022679"/>
    </source>
</evidence>
<reference evidence="4 5" key="1">
    <citation type="submission" date="2019-01" db="EMBL/GenBank/DDBJ databases">
        <title>Lujinxingia litoralis gen. nov., sp. nov. and Lujinxingia sediminis gen. nov., sp. nov., new members in the order Bradymonadales, isolated from coastal sediment.</title>
        <authorList>
            <person name="Li C.-M."/>
        </authorList>
    </citation>
    <scope>NUCLEOTIDE SEQUENCE [LARGE SCALE GENOMIC DNA]</scope>
    <source>
        <strain evidence="4 5">SEH01</strain>
    </source>
</reference>
<dbReference type="EMBL" id="SADD01000001">
    <property type="protein sequence ID" value="RVU48859.1"/>
    <property type="molecule type" value="Genomic_DNA"/>
</dbReference>
<comment type="caution">
    <text evidence="4">The sequence shown here is derived from an EMBL/GenBank/DDBJ whole genome shotgun (WGS) entry which is preliminary data.</text>
</comment>
<accession>A0ABY0CYZ9</accession>
<dbReference type="InterPro" id="IPR028098">
    <property type="entry name" value="Glyco_trans_4-like_N"/>
</dbReference>
<protein>
    <submittedName>
        <fullName evidence="4">Glycosyltransferase family 1 protein</fullName>
    </submittedName>
</protein>
<evidence type="ECO:0000313" key="5">
    <source>
        <dbReference type="Proteomes" id="UP000282926"/>
    </source>
</evidence>
<evidence type="ECO:0000313" key="4">
    <source>
        <dbReference type="EMBL" id="RVU48859.1"/>
    </source>
</evidence>
<dbReference type="Gene3D" id="3.40.50.2000">
    <property type="entry name" value="Glycogen Phosphorylase B"/>
    <property type="match status" value="2"/>
</dbReference>
<keyword evidence="1" id="KW-0808">Transferase</keyword>
<sequence>MSATPADVGGGALFCPLLHDLCCVVAMPLSSPASLALELRRRMPLGLDAPTSAEVLIDATALDTGHRDRGIGRYVHGLIQAMGALERSPEAALLRLHPDASPLPRKVDVKAQGPSDAAIDSPFPTWTLRRPRTTHLGRFLLNELRLARELRRCGAKLYHATEPWSAPVGPGFKTVITCHDLIPLQFPEHYMGKGHRYWQVYHHYMGLRDRWRALDHIIAISEATATELKQRFNVPDERITVVPNGIDHGHFKPASPVAIDELKQRFNLKSPFALYLGGYDFRKNTELLIRALAQLSSSTELTLVLAGGVDAQMRAAHDALAKKLGQAHRLRWLGFVDDRDLPALYGAADFFVYPSLAEGFGLQALEAMACGCPVIASDRSSLPEVVGDAALLANPGSAYGWGESMSALLKDTPLRERLREAGLKRAQDFSWERCARETAAVYERLLASTF</sequence>
<dbReference type="Proteomes" id="UP000282926">
    <property type="component" value="Unassembled WGS sequence"/>
</dbReference>
<evidence type="ECO:0000259" key="3">
    <source>
        <dbReference type="Pfam" id="PF13439"/>
    </source>
</evidence>
<keyword evidence="5" id="KW-1185">Reference proteome</keyword>
<dbReference type="Pfam" id="PF13439">
    <property type="entry name" value="Glyco_transf_4"/>
    <property type="match status" value="1"/>
</dbReference>
<dbReference type="CDD" id="cd03809">
    <property type="entry name" value="GT4_MtfB-like"/>
    <property type="match status" value="1"/>
</dbReference>
<feature type="domain" description="Glycosyltransferase subfamily 4-like N-terminal" evidence="3">
    <location>
        <begin position="108"/>
        <end position="248"/>
    </location>
</feature>